<feature type="signal peptide" evidence="1">
    <location>
        <begin position="1"/>
        <end position="22"/>
    </location>
</feature>
<keyword evidence="1" id="KW-0732">Signal</keyword>
<dbReference type="GO" id="GO:0030288">
    <property type="term" value="C:outer membrane-bounded periplasmic space"/>
    <property type="evidence" value="ECO:0007669"/>
    <property type="project" value="UniProtKB-UniRule"/>
</dbReference>
<dbReference type="Gene3D" id="1.25.40.10">
    <property type="entry name" value="Tetratricopeptide repeat domain"/>
    <property type="match status" value="1"/>
</dbReference>
<reference evidence="4 6" key="1">
    <citation type="journal article" date="2020" name="Microbiol. Resour. Announc.">
        <title>Complete genome sequence of Pseudomonas otitidis strain MrB4, isolated from Lake Biwa in Japan.</title>
        <authorList>
            <person name="Miyazaki K."/>
            <person name="Hase E."/>
            <person name="Maruya T."/>
        </authorList>
    </citation>
    <scope>NUCLEOTIDE SEQUENCE [LARGE SCALE GENOMIC DNA]</scope>
    <source>
        <strain evidence="4 6">MrB4</strain>
    </source>
</reference>
<dbReference type="GO" id="GO:0070206">
    <property type="term" value="P:protein trimerization"/>
    <property type="evidence" value="ECO:0007669"/>
    <property type="project" value="InterPro"/>
</dbReference>
<dbReference type="Proteomes" id="UP001273935">
    <property type="component" value="Unassembled WGS sequence"/>
</dbReference>
<dbReference type="HAMAP" id="MF_02066">
    <property type="entry name" value="CpoB"/>
    <property type="match status" value="1"/>
</dbReference>
<evidence type="ECO:0000313" key="4">
    <source>
        <dbReference type="EMBL" id="BCA30271.1"/>
    </source>
</evidence>
<proteinExistence type="inferred from homology"/>
<comment type="function">
    <text evidence="1">Mediates coordination of peptidoglycan synthesis and outer membrane constriction during cell division.</text>
</comment>
<dbReference type="EMBL" id="JAWJUL010000097">
    <property type="protein sequence ID" value="MDV3442017.1"/>
    <property type="molecule type" value="Genomic_DNA"/>
</dbReference>
<comment type="similarity">
    <text evidence="1">Belongs to the CpoB family.</text>
</comment>
<reference evidence="5 7" key="2">
    <citation type="submission" date="2023-10" db="EMBL/GenBank/DDBJ databases">
        <title>Pseudomonas otitidis isolated from a paediatric patient with cystic fibrosis in Chile.</title>
        <authorList>
            <person name="Amsteins-Romero L."/>
            <person name="Opazo-Capurro A."/>
            <person name="Matus-Kohler M."/>
            <person name="Gonzalez-Rocha G."/>
        </authorList>
    </citation>
    <scope>NUCLEOTIDE SEQUENCE [LARGE SCALE GENOMIC DNA]</scope>
    <source>
        <strain evidence="5 7">P-714</strain>
    </source>
</reference>
<feature type="domain" description="YbgF trimerisation" evidence="3">
    <location>
        <begin position="58"/>
        <end position="115"/>
    </location>
</feature>
<evidence type="ECO:0000256" key="2">
    <source>
        <dbReference type="SAM" id="MobiDB-lite"/>
    </source>
</evidence>
<feature type="compositionally biased region" description="Low complexity" evidence="2">
    <location>
        <begin position="109"/>
        <end position="147"/>
    </location>
</feature>
<dbReference type="SUPFAM" id="SSF48452">
    <property type="entry name" value="TPR-like"/>
    <property type="match status" value="1"/>
</dbReference>
<dbReference type="GeneID" id="57399466"/>
<dbReference type="NCBIfam" id="TIGR02795">
    <property type="entry name" value="tol_pal_ybgF"/>
    <property type="match status" value="1"/>
</dbReference>
<feature type="region of interest" description="Disordered" evidence="2">
    <location>
        <begin position="103"/>
        <end position="148"/>
    </location>
</feature>
<evidence type="ECO:0000259" key="3">
    <source>
        <dbReference type="Pfam" id="PF16331"/>
    </source>
</evidence>
<comment type="subcellular location">
    <subcellularLocation>
        <location evidence="1">Periplasm</location>
    </subcellularLocation>
</comment>
<keyword evidence="1" id="KW-0132">Cell division</keyword>
<dbReference type="EMBL" id="AP022642">
    <property type="protein sequence ID" value="BCA30271.1"/>
    <property type="molecule type" value="Genomic_DNA"/>
</dbReference>
<dbReference type="GO" id="GO:0043093">
    <property type="term" value="P:FtsZ-dependent cytokinesis"/>
    <property type="evidence" value="ECO:0007669"/>
    <property type="project" value="UniProtKB-UniRule"/>
</dbReference>
<dbReference type="RefSeq" id="WP_107328286.1">
    <property type="nucleotide sequence ID" value="NZ_AP022642.1"/>
</dbReference>
<keyword evidence="7" id="KW-1185">Reference proteome</keyword>
<evidence type="ECO:0000256" key="1">
    <source>
        <dbReference type="HAMAP-Rule" id="MF_02066"/>
    </source>
</evidence>
<name>A0A679GGD6_9GAMM</name>
<feature type="chain" id="PRO_5025743236" description="Cell division coordinator CpoB" evidence="1">
    <location>
        <begin position="23"/>
        <end position="273"/>
    </location>
</feature>
<dbReference type="AlphaFoldDB" id="A0A679GGD6"/>
<gene>
    <name evidence="1" type="primary">cpoB</name>
    <name evidence="5" type="synonym">ybgF</name>
    <name evidence="4" type="ORF">PtoMrB4_42480</name>
    <name evidence="5" type="ORF">R0G64_21605</name>
</gene>
<dbReference type="InterPro" id="IPR032519">
    <property type="entry name" value="YbgF_tri"/>
</dbReference>
<dbReference type="InterPro" id="IPR019734">
    <property type="entry name" value="TPR_rpt"/>
</dbReference>
<dbReference type="Proteomes" id="UP000501237">
    <property type="component" value="Chromosome"/>
</dbReference>
<evidence type="ECO:0000313" key="5">
    <source>
        <dbReference type="EMBL" id="MDV3442017.1"/>
    </source>
</evidence>
<dbReference type="Pfam" id="PF13432">
    <property type="entry name" value="TPR_16"/>
    <property type="match status" value="1"/>
</dbReference>
<dbReference type="Pfam" id="PF16331">
    <property type="entry name" value="TolA_bind_tri"/>
    <property type="match status" value="1"/>
</dbReference>
<organism evidence="4 6">
    <name type="scientific">Metapseudomonas otitidis</name>
    <dbReference type="NCBI Taxonomy" id="319939"/>
    <lineage>
        <taxon>Bacteria</taxon>
        <taxon>Pseudomonadati</taxon>
        <taxon>Pseudomonadota</taxon>
        <taxon>Gammaproteobacteria</taxon>
        <taxon>Pseudomonadales</taxon>
        <taxon>Pseudomonadaceae</taxon>
        <taxon>Metapseudomonas</taxon>
    </lineage>
</organism>
<keyword evidence="1" id="KW-0131">Cell cycle</keyword>
<keyword evidence="1" id="KW-0175">Coiled coil</keyword>
<dbReference type="Gene3D" id="1.20.5.110">
    <property type="match status" value="1"/>
</dbReference>
<dbReference type="InterPro" id="IPR014162">
    <property type="entry name" value="CpoB_C"/>
</dbReference>
<dbReference type="KEGG" id="poj:PtoMrB4_42480"/>
<evidence type="ECO:0000313" key="7">
    <source>
        <dbReference type="Proteomes" id="UP001273935"/>
    </source>
</evidence>
<evidence type="ECO:0000313" key="6">
    <source>
        <dbReference type="Proteomes" id="UP000501237"/>
    </source>
</evidence>
<feature type="coiled-coil region" evidence="1">
    <location>
        <begin position="67"/>
        <end position="101"/>
    </location>
</feature>
<dbReference type="InterPro" id="IPR011990">
    <property type="entry name" value="TPR-like_helical_dom_sf"/>
</dbReference>
<sequence precursor="true">MRKCRRALTVLALGSLPFAAFAEVPVVDGNNAGYGAYPPAGYGTNGAYAGTGAQAPVSAQGELFMQLQQMQEEIGRLRGMVEEQQNEIQQLKQQSLERYQDLDSRLSSGAAGAPAPAQQNAPADGAINAAGAPAAPAQQPAASNEPADPAKEKLYYEAAFDLIKAKDFDKASQAFTAFLRKYPNSQYAGNAQYWLGEVNLAKGDLQGAGQAFARVSQTYPQHAKVPDSLYKLADVEQRLGNADKAKGILRQVISQYPGTSAAQLAQRDLQRLR</sequence>
<dbReference type="Pfam" id="PF13174">
    <property type="entry name" value="TPR_6"/>
    <property type="match status" value="1"/>
</dbReference>
<protein>
    <recommendedName>
        <fullName evidence="1">Cell division coordinator CpoB</fullName>
    </recommendedName>
</protein>
<keyword evidence="1" id="KW-0574">Periplasm</keyword>
<dbReference type="InterPro" id="IPR034706">
    <property type="entry name" value="CpoB"/>
</dbReference>
<accession>A0A679GGD6</accession>